<keyword evidence="4 10" id="KW-0812">Transmembrane</keyword>
<evidence type="ECO:0000256" key="10">
    <source>
        <dbReference type="SAM" id="Phobius"/>
    </source>
</evidence>
<dbReference type="AlphaFoldDB" id="A0AB34FWD8"/>
<evidence type="ECO:0000256" key="1">
    <source>
        <dbReference type="ARBA" id="ARBA00002791"/>
    </source>
</evidence>
<evidence type="ECO:0000256" key="7">
    <source>
        <dbReference type="ARBA" id="ARBA00022989"/>
    </source>
</evidence>
<feature type="transmembrane region" description="Helical" evidence="10">
    <location>
        <begin position="318"/>
        <end position="341"/>
    </location>
</feature>
<feature type="transmembrane region" description="Helical" evidence="10">
    <location>
        <begin position="200"/>
        <end position="221"/>
    </location>
</feature>
<evidence type="ECO:0000256" key="6">
    <source>
        <dbReference type="ARBA" id="ARBA00022824"/>
    </source>
</evidence>
<comment type="caution">
    <text evidence="11">The sequence shown here is derived from an EMBL/GenBank/DDBJ whole genome shotgun (WGS) entry which is preliminary data.</text>
</comment>
<accession>A0AB34FWD8</accession>
<feature type="transmembrane region" description="Helical" evidence="10">
    <location>
        <begin position="233"/>
        <end position="251"/>
    </location>
</feature>
<dbReference type="GO" id="GO:0008250">
    <property type="term" value="C:oligosaccharyltransferase complex"/>
    <property type="evidence" value="ECO:0007669"/>
    <property type="project" value="TreeGrafter"/>
</dbReference>
<keyword evidence="5" id="KW-0732">Signal</keyword>
<feature type="region of interest" description="Disordered" evidence="9">
    <location>
        <begin position="1"/>
        <end position="51"/>
    </location>
</feature>
<dbReference type="Pfam" id="PF04756">
    <property type="entry name" value="OST3_OST6"/>
    <property type="match status" value="1"/>
</dbReference>
<dbReference type="EMBL" id="JAQHRD010000003">
    <property type="protein sequence ID" value="KAJ6443452.1"/>
    <property type="molecule type" value="Genomic_DNA"/>
</dbReference>
<keyword evidence="12" id="KW-1185">Reference proteome</keyword>
<gene>
    <name evidence="11" type="primary">OST3</name>
    <name evidence="11" type="ORF">O9K51_04631</name>
</gene>
<comment type="function">
    <text evidence="1">Subunit of the oligosaccharyl transferase (OST) complex that catalyzes the initial transfer of a defined glycan (Glc(3)Man(9)GlcNAc(2) in eukaryotes) from the lipid carrier dolichol-pyrophosphate to an asparagine residue within an Asn-X-Ser/Thr consensus motif in nascent polypeptide chains, the first step in protein N-glycosylation. N-glycosylation occurs cotranslationally and the complex associates with the Sec61 complex at the channel-forming translocon complex that mediates protein translocation across the endoplasmic reticulum (ER). All subunits are required for a maximal enzyme activity.</text>
</comment>
<evidence type="ECO:0000256" key="5">
    <source>
        <dbReference type="ARBA" id="ARBA00022729"/>
    </source>
</evidence>
<evidence type="ECO:0000313" key="12">
    <source>
        <dbReference type="Proteomes" id="UP001163105"/>
    </source>
</evidence>
<dbReference type="Proteomes" id="UP001163105">
    <property type="component" value="Unassembled WGS sequence"/>
</dbReference>
<name>A0AB34FWD8_9HYPO</name>
<proteinExistence type="inferred from homology"/>
<dbReference type="PANTHER" id="PTHR12692:SF0">
    <property type="entry name" value="GH11935P"/>
    <property type="match status" value="1"/>
</dbReference>
<keyword evidence="8 10" id="KW-0472">Membrane</keyword>
<keyword evidence="11" id="KW-0808">Transferase</keyword>
<dbReference type="GO" id="GO:0018279">
    <property type="term" value="P:protein N-linked glycosylation via asparagine"/>
    <property type="evidence" value="ECO:0007669"/>
    <property type="project" value="TreeGrafter"/>
</dbReference>
<evidence type="ECO:0000256" key="9">
    <source>
        <dbReference type="SAM" id="MobiDB-lite"/>
    </source>
</evidence>
<evidence type="ECO:0000313" key="11">
    <source>
        <dbReference type="EMBL" id="KAJ6443452.1"/>
    </source>
</evidence>
<evidence type="ECO:0000256" key="3">
    <source>
        <dbReference type="ARBA" id="ARBA00009561"/>
    </source>
</evidence>
<dbReference type="Gene3D" id="3.40.30.10">
    <property type="entry name" value="Glutaredoxin"/>
    <property type="match status" value="1"/>
</dbReference>
<evidence type="ECO:0000256" key="2">
    <source>
        <dbReference type="ARBA" id="ARBA00004477"/>
    </source>
</evidence>
<dbReference type="GO" id="GO:0016740">
    <property type="term" value="F:transferase activity"/>
    <property type="evidence" value="ECO:0007669"/>
    <property type="project" value="UniProtKB-KW"/>
</dbReference>
<evidence type="ECO:0000256" key="8">
    <source>
        <dbReference type="ARBA" id="ARBA00023136"/>
    </source>
</evidence>
<protein>
    <submittedName>
        <fullName evidence="11">Oligosaccharyl transferase subunit</fullName>
    </submittedName>
</protein>
<dbReference type="InterPro" id="IPR021149">
    <property type="entry name" value="OligosaccharylTrfase_OST3/OST6"/>
</dbReference>
<keyword evidence="6" id="KW-0256">Endoplasmic reticulum</keyword>
<evidence type="ECO:0000256" key="4">
    <source>
        <dbReference type="ARBA" id="ARBA00022692"/>
    </source>
</evidence>
<comment type="similarity">
    <text evidence="3">Belongs to the OST3/OST6 family.</text>
</comment>
<sequence>MPQPPVRPPQLQDIFTAGSSTTPSSLYIPPPEQTHQLGSRGASPATTKLSSPGSLTMRFLSTLASACALVSGAVAAASKAPKSSEQRFSEFRQLARLSSTIQLNDVSYKSLTAAPRDYSVAVLLTALDARFGCQLCREFQPEWDLVGRSWTKGDKKGEARMIFGTLDFSEGRDIFLQVHSWLVRHLPGRPHPDIKRPINYIRWASGITLLLGVGTLIATAGPYLLPIIQNRNLWAAGTMIAILLFTSGHMFNHIRHVPYVAGDGRGGITYFAGGFQSQLGLETQIVAAMCIEPDGLLSFSTIALGSRIPRMTEPKKQLVAAISWISVMFFLNSFLLSVFRIKNSGYPFSLPPFM</sequence>
<comment type="subcellular location">
    <subcellularLocation>
        <location evidence="2">Endoplasmic reticulum membrane</location>
        <topology evidence="2">Multi-pass membrane protein</topology>
    </subcellularLocation>
</comment>
<organism evidence="11 12">
    <name type="scientific">Purpureocillium lavendulum</name>
    <dbReference type="NCBI Taxonomy" id="1247861"/>
    <lineage>
        <taxon>Eukaryota</taxon>
        <taxon>Fungi</taxon>
        <taxon>Dikarya</taxon>
        <taxon>Ascomycota</taxon>
        <taxon>Pezizomycotina</taxon>
        <taxon>Sordariomycetes</taxon>
        <taxon>Hypocreomycetidae</taxon>
        <taxon>Hypocreales</taxon>
        <taxon>Ophiocordycipitaceae</taxon>
        <taxon>Purpureocillium</taxon>
    </lineage>
</organism>
<keyword evidence="7 10" id="KW-1133">Transmembrane helix</keyword>
<dbReference type="PANTHER" id="PTHR12692">
    <property type="entry name" value="DOLICHYL-DIPHOSPHOOLIGOSACCHARIDE--PROTEIN GLYCOSYLTRANSFERASE-RELATED"/>
    <property type="match status" value="1"/>
</dbReference>
<reference evidence="11" key="1">
    <citation type="submission" date="2023-01" db="EMBL/GenBank/DDBJ databases">
        <title>The growth and conidiation of Purpureocillium lavendulum are regulated by nitrogen source and histone H3K14 acetylation.</title>
        <authorList>
            <person name="Tang P."/>
            <person name="Han J."/>
            <person name="Zhang C."/>
            <person name="Tang P."/>
            <person name="Qi F."/>
            <person name="Zhang K."/>
            <person name="Liang L."/>
        </authorList>
    </citation>
    <scope>NUCLEOTIDE SEQUENCE</scope>
    <source>
        <strain evidence="11">YMF1.00683</strain>
    </source>
</reference>